<feature type="region of interest" description="Disordered" evidence="1">
    <location>
        <begin position="1059"/>
        <end position="1098"/>
    </location>
</feature>
<dbReference type="EMBL" id="AHZU02001163">
    <property type="protein sequence ID" value="KFG35494.1"/>
    <property type="molecule type" value="Genomic_DNA"/>
</dbReference>
<feature type="compositionally biased region" description="Basic and acidic residues" evidence="1">
    <location>
        <begin position="18"/>
        <end position="28"/>
    </location>
</feature>
<sequence length="1776" mass="196311">MSAQAVRQRGRTGSRAESASRPKTKQEADSAVSGESSRADSSVVVQYEELVAGLLPPHARFASATLDFGQDLQSHQFVEHQAQNAQGSRMLAAEWGPALHALQQFALAGVGTGAASSFSDRILSSWLSLPAPASAQNAGSRSASGEGAKSVDGDARELAERHLLARCLQALQEDLAVLESEEADSALADAGRSRSTTSRVLAQLQKGRLFQRGGRLFTSVDADESDICTSSDEDEPAGATDATDACRRLPKEQSRLDASALPLRHALRSLRKIQRRRMQAEHLMLQWSEDEGSLKNLQAVLSLWARDGIYSVASGVGAEATRAVVAGEQLRKAEGKAPGPEFERGELAHAAEEIRRIDQVEAGRRVPRRELQEWRAAARRLFGGDTSTAAIEMVLAQFLPPDRACTLNADAYTASQALVDEEERRQIIFRLEKCRRLLQAGAAQQSDTDKHAEDERENLREVLQPPPCFAQHGSDALRCVDCARWLLQLQHFQQMELEGTSGLLLQPVQTGFVRLLLLLSRWPRVQGLQPAPRSFRLSLAAALKEMRLDKFSVSWMGACAGTDGGAPGEEGDSQEGTKRQTKKLYVGHLGAMYSTVWGGAFSGNSSRTQEILLWLRQLGPFRPLRLAPDLSPRSHERKAARQVIEQNRLRMLQGQEKTGLHYALPDFAESDVTLGGQGEEKGRDEKSCLSLGAYSASLLSGGDGDGLQMHTDADSTETEGEAQHRREVALARKRQAGAQAPHETRRESSHRSEGVAAVEGASSRRWASKNRGPETTGEADLEKAFAYLGGGFTHLNTSWSYMPPKRRLTYLPSTDCAAETGRQREHEGQDDYGKIRRSNRKTQTRHEASDEDTEAETGKREKLGASSECGYGDDSSPWVVEFSSSDESVRAFVSDEASYRRRFRSWRKRQSRKASKTSALSRVSPAYAGSSGVLKCTGDAPMDEGWQGHVLNEFLGRLGPGVSLSRYTQLANAAAAGASALASASRRKRGTRPRKRPLGSSETSSFSPESLISSEQATALREFEEMQPRPMWNGADNSASGSLGSSVFNLISEPKKLSRLRRKPRVRSVEPSWDIKASPSVSLSEPSDGLSRGAKHSDEKKQYSAFPFGLVAKGLWGGGRGAQATGKTSLTPREVQLVCLDESEVHSRLGKTKLYQQVLHGMEDKLIGRREFYVVVDEESRELRVIPAGRLVFFLTETPRQRQEQFLARLFTDLRRRSRGTFLQSLLSKRRNARNILLMNAMIWQNQLKHVNKARLCLLLGGYWRDAAFASANAPLTEQHLLQDFLAVNGAWVSDLLDESSTAPSHDNQARQLVAAIRRRWLPADQYTRRPREEKSLSAFQRDTSAVNSAAAHMQLPSELLLRIDEAAEDAAIIARAAVAAADRRTRDMITRNFLPGLLLRYIQRVFPVFVKVYLTARCAFALQKKEEQAFTRRMRQVENSVGKGGSGASANAFGSFSADVLRGQYDVFSAEVGGRSVASKGDFEMREAGATIEDRLYEMLPSFNASAVRPEDLFDVGDLLPFKLVKSEEGGYSSFCVSPFSALIKNGTRASQLDMAAMKESWGTFAVDFACHIAQERRFLQENRKGGPLLSSFSVDEFARLTKVLRCLVLLYNRQNKTFSGKSGLSNLFRVHVGRESRDSDSTSDVPPPSVIQWISRTFLQQDEQEQLFVSRANRTKLLATILWICVATSADWKFDFESLLVHEWKGRYISNFEACASLIGLTHTRNESKPREYRLQLPCPLTTGESKEAARRARAVAPIQSLLGDDKKKRRRGR</sequence>
<accession>A0A086JTM6</accession>
<proteinExistence type="predicted"/>
<evidence type="ECO:0000313" key="3">
    <source>
        <dbReference type="Proteomes" id="UP000028837"/>
    </source>
</evidence>
<dbReference type="Proteomes" id="UP000028837">
    <property type="component" value="Unassembled WGS sequence"/>
</dbReference>
<feature type="compositionally biased region" description="Basic residues" evidence="1">
    <location>
        <begin position="985"/>
        <end position="997"/>
    </location>
</feature>
<feature type="region of interest" description="Disordered" evidence="1">
    <location>
        <begin position="1748"/>
        <end position="1776"/>
    </location>
</feature>
<feature type="compositionally biased region" description="Low complexity" evidence="1">
    <location>
        <begin position="1000"/>
        <end position="1012"/>
    </location>
</feature>
<evidence type="ECO:0000313" key="2">
    <source>
        <dbReference type="EMBL" id="KFG35494.1"/>
    </source>
</evidence>
<organism evidence="2 3">
    <name type="scientific">Toxoplasma gondii GAB2-2007-GAL-DOM2</name>
    <dbReference type="NCBI Taxonomy" id="1130820"/>
    <lineage>
        <taxon>Eukaryota</taxon>
        <taxon>Sar</taxon>
        <taxon>Alveolata</taxon>
        <taxon>Apicomplexa</taxon>
        <taxon>Conoidasida</taxon>
        <taxon>Coccidia</taxon>
        <taxon>Eucoccidiorida</taxon>
        <taxon>Eimeriorina</taxon>
        <taxon>Sarcocystidae</taxon>
        <taxon>Toxoplasma</taxon>
    </lineage>
</organism>
<feature type="compositionally biased region" description="Basic and acidic residues" evidence="1">
    <location>
        <begin position="821"/>
        <end position="834"/>
    </location>
</feature>
<dbReference type="OrthoDB" id="330851at2759"/>
<protein>
    <submittedName>
        <fullName evidence="2">Uncharacterized protein</fullName>
    </submittedName>
</protein>
<feature type="region of interest" description="Disordered" evidence="1">
    <location>
        <begin position="819"/>
        <end position="873"/>
    </location>
</feature>
<feature type="region of interest" description="Disordered" evidence="1">
    <location>
        <begin position="1"/>
        <end position="35"/>
    </location>
</feature>
<feature type="compositionally biased region" description="Basic and acidic residues" evidence="1">
    <location>
        <begin position="742"/>
        <end position="753"/>
    </location>
</feature>
<feature type="region of interest" description="Disordered" evidence="1">
    <location>
        <begin position="134"/>
        <end position="154"/>
    </location>
</feature>
<name>A0A086JTM6_TOXGO</name>
<dbReference type="VEuPathDB" id="ToxoDB:TGDOM2_254300"/>
<feature type="region of interest" description="Disordered" evidence="1">
    <location>
        <begin position="979"/>
        <end position="1012"/>
    </location>
</feature>
<feature type="region of interest" description="Disordered" evidence="1">
    <location>
        <begin position="702"/>
        <end position="777"/>
    </location>
</feature>
<comment type="caution">
    <text evidence="2">The sequence shown here is derived from an EMBL/GenBank/DDBJ whole genome shotgun (WGS) entry which is preliminary data.</text>
</comment>
<reference evidence="2 3" key="1">
    <citation type="submission" date="2014-02" db="EMBL/GenBank/DDBJ databases">
        <authorList>
            <person name="Sibley D."/>
            <person name="Venepally P."/>
            <person name="Karamycheva S."/>
            <person name="Hadjithomas M."/>
            <person name="Khan A."/>
            <person name="Brunk B."/>
            <person name="Roos D."/>
            <person name="Caler E."/>
            <person name="Lorenzi H."/>
        </authorList>
    </citation>
    <scope>NUCLEOTIDE SEQUENCE [LARGE SCALE GENOMIC DNA]</scope>
    <source>
        <strain evidence="2 3">GAB2-2007-GAL-DOM2</strain>
    </source>
</reference>
<evidence type="ECO:0000256" key="1">
    <source>
        <dbReference type="SAM" id="MobiDB-lite"/>
    </source>
</evidence>
<gene>
    <name evidence="2" type="ORF">TGDOM2_254300</name>
</gene>
<feature type="compositionally biased region" description="Basic and acidic residues" evidence="1">
    <location>
        <begin position="721"/>
        <end position="730"/>
    </location>
</feature>